<dbReference type="Proteomes" id="UP000277424">
    <property type="component" value="Unassembled WGS sequence"/>
</dbReference>
<evidence type="ECO:0000313" key="8">
    <source>
        <dbReference type="Proteomes" id="UP000277424"/>
    </source>
</evidence>
<sequence>MATDSRDDSAIAAIRNRIWFTVMAVIVAALALVPVLGTSLSFSFYLMLWITMATGLNIIAGFTGYMPLGYVAFYGIGAFATAILTKMFGVPVYVSILVGGVCGVLLSLLFAPTLKLKGIYFAIVSLGLAIICRLVIVNLPESWAGGSYGINLGLSISPVVTFYYMLAVMVAALLTITWLAQSRLGKALRAIRDDDQAAEVMGVNVVGTRLKAWMLSALFGALAGGVEAWYTNIIDPESAFQFLVTAKTVIYAIAGGLGTVTGPVIGAIVMVWVDDLIWQRFPIFNLFLLGLAIILLILFLPRGIVGSIIQRKPSWRRYIL</sequence>
<evidence type="ECO:0000313" key="7">
    <source>
        <dbReference type="EMBL" id="RKQ73049.1"/>
    </source>
</evidence>
<evidence type="ECO:0000256" key="5">
    <source>
        <dbReference type="ARBA" id="ARBA00023136"/>
    </source>
</evidence>
<gene>
    <name evidence="7" type="ORF">BCL74_0820</name>
</gene>
<feature type="transmembrane region" description="Helical" evidence="6">
    <location>
        <begin position="67"/>
        <end position="84"/>
    </location>
</feature>
<dbReference type="EMBL" id="RBIG01000001">
    <property type="protein sequence ID" value="RKQ73049.1"/>
    <property type="molecule type" value="Genomic_DNA"/>
</dbReference>
<keyword evidence="5 6" id="KW-0472">Membrane</keyword>
<feature type="transmembrane region" description="Helical" evidence="6">
    <location>
        <begin position="212"/>
        <end position="230"/>
    </location>
</feature>
<feature type="transmembrane region" description="Helical" evidence="6">
    <location>
        <begin position="118"/>
        <end position="136"/>
    </location>
</feature>
<keyword evidence="3 6" id="KW-0812">Transmembrane</keyword>
<dbReference type="Pfam" id="PF02653">
    <property type="entry name" value="BPD_transp_2"/>
    <property type="match status" value="1"/>
</dbReference>
<keyword evidence="2" id="KW-1003">Cell membrane</keyword>
<feature type="transmembrane region" description="Helical" evidence="6">
    <location>
        <begin position="18"/>
        <end position="36"/>
    </location>
</feature>
<dbReference type="RefSeq" id="WP_008944626.1">
    <property type="nucleotide sequence ID" value="NZ_RBIG01000001.1"/>
</dbReference>
<comment type="subcellular location">
    <subcellularLocation>
        <location evidence="1">Cell membrane</location>
        <topology evidence="1">Multi-pass membrane protein</topology>
    </subcellularLocation>
</comment>
<reference evidence="7 8" key="1">
    <citation type="submission" date="2018-10" db="EMBL/GenBank/DDBJ databases">
        <title>Comparative analysis of microorganisms from saline springs in Andes Mountain Range, Colombia.</title>
        <authorList>
            <person name="Rubin E."/>
        </authorList>
    </citation>
    <scope>NUCLEOTIDE SEQUENCE [LARGE SCALE GENOMIC DNA]</scope>
    <source>
        <strain evidence="7 8">USBA 36</strain>
    </source>
</reference>
<dbReference type="CDD" id="cd06581">
    <property type="entry name" value="TM_PBP1_LivM_like"/>
    <property type="match status" value="1"/>
</dbReference>
<accession>A0A420WPX5</accession>
<evidence type="ECO:0000256" key="2">
    <source>
        <dbReference type="ARBA" id="ARBA00022475"/>
    </source>
</evidence>
<dbReference type="GO" id="GO:0015658">
    <property type="term" value="F:branched-chain amino acid transmembrane transporter activity"/>
    <property type="evidence" value="ECO:0007669"/>
    <property type="project" value="InterPro"/>
</dbReference>
<evidence type="ECO:0000256" key="4">
    <source>
        <dbReference type="ARBA" id="ARBA00022989"/>
    </source>
</evidence>
<dbReference type="PANTHER" id="PTHR30482:SF10">
    <property type="entry name" value="HIGH-AFFINITY BRANCHED-CHAIN AMINO ACID TRANSPORT PROTEIN BRAE"/>
    <property type="match status" value="1"/>
</dbReference>
<organism evidence="7 8">
    <name type="scientific">Oceanibaculum indicum</name>
    <dbReference type="NCBI Taxonomy" id="526216"/>
    <lineage>
        <taxon>Bacteria</taxon>
        <taxon>Pseudomonadati</taxon>
        <taxon>Pseudomonadota</taxon>
        <taxon>Alphaproteobacteria</taxon>
        <taxon>Rhodospirillales</taxon>
        <taxon>Oceanibaculaceae</taxon>
        <taxon>Oceanibaculum</taxon>
    </lineage>
</organism>
<feature type="transmembrane region" description="Helical" evidence="6">
    <location>
        <begin position="285"/>
        <end position="309"/>
    </location>
</feature>
<protein>
    <submittedName>
        <fullName evidence="7">Branched-chain amino acid transport system permease protein</fullName>
    </submittedName>
</protein>
<dbReference type="PANTHER" id="PTHR30482">
    <property type="entry name" value="HIGH-AFFINITY BRANCHED-CHAIN AMINO ACID TRANSPORT SYSTEM PERMEASE"/>
    <property type="match status" value="1"/>
</dbReference>
<feature type="transmembrane region" description="Helical" evidence="6">
    <location>
        <begin position="250"/>
        <end position="273"/>
    </location>
</feature>
<evidence type="ECO:0000256" key="1">
    <source>
        <dbReference type="ARBA" id="ARBA00004651"/>
    </source>
</evidence>
<dbReference type="AlphaFoldDB" id="A0A420WPX5"/>
<dbReference type="GO" id="GO:0005886">
    <property type="term" value="C:plasma membrane"/>
    <property type="evidence" value="ECO:0007669"/>
    <property type="project" value="UniProtKB-SubCell"/>
</dbReference>
<comment type="caution">
    <text evidence="7">The sequence shown here is derived from an EMBL/GenBank/DDBJ whole genome shotgun (WGS) entry which is preliminary data.</text>
</comment>
<proteinExistence type="predicted"/>
<evidence type="ECO:0000256" key="6">
    <source>
        <dbReference type="SAM" id="Phobius"/>
    </source>
</evidence>
<feature type="transmembrane region" description="Helical" evidence="6">
    <location>
        <begin position="90"/>
        <end position="111"/>
    </location>
</feature>
<name>A0A420WPX5_9PROT</name>
<feature type="transmembrane region" description="Helical" evidence="6">
    <location>
        <begin position="156"/>
        <end position="180"/>
    </location>
</feature>
<dbReference type="InterPro" id="IPR043428">
    <property type="entry name" value="LivM-like"/>
</dbReference>
<dbReference type="InterPro" id="IPR001851">
    <property type="entry name" value="ABC_transp_permease"/>
</dbReference>
<feature type="transmembrane region" description="Helical" evidence="6">
    <location>
        <begin position="42"/>
        <end position="60"/>
    </location>
</feature>
<keyword evidence="4 6" id="KW-1133">Transmembrane helix</keyword>
<evidence type="ECO:0000256" key="3">
    <source>
        <dbReference type="ARBA" id="ARBA00022692"/>
    </source>
</evidence>